<evidence type="ECO:0000313" key="9">
    <source>
        <dbReference type="Proteomes" id="UP001235840"/>
    </source>
</evidence>
<keyword evidence="4 6" id="KW-1133">Transmembrane helix</keyword>
<comment type="similarity">
    <text evidence="6">Belongs to the ABC-4 integral membrane protein family.</text>
</comment>
<keyword evidence="6" id="KW-0813">Transport</keyword>
<feature type="transmembrane region" description="Helical" evidence="6">
    <location>
        <begin position="151"/>
        <end position="174"/>
    </location>
</feature>
<dbReference type="InterPro" id="IPR052536">
    <property type="entry name" value="ABC-4_Integral_Memb_Prot"/>
</dbReference>
<dbReference type="EMBL" id="JAUSTY010000001">
    <property type="protein sequence ID" value="MDQ0164200.1"/>
    <property type="molecule type" value="Genomic_DNA"/>
</dbReference>
<dbReference type="PANTHER" id="PTHR46795:SF2">
    <property type="entry name" value="ABC TRANSPORTER, PERMEASE PROTEIN"/>
    <property type="match status" value="1"/>
</dbReference>
<evidence type="ECO:0000256" key="4">
    <source>
        <dbReference type="ARBA" id="ARBA00022989"/>
    </source>
</evidence>
<evidence type="ECO:0000256" key="2">
    <source>
        <dbReference type="ARBA" id="ARBA00022475"/>
    </source>
</evidence>
<evidence type="ECO:0000313" key="8">
    <source>
        <dbReference type="EMBL" id="MDQ0164200.1"/>
    </source>
</evidence>
<feature type="transmembrane region" description="Helical" evidence="6">
    <location>
        <begin position="281"/>
        <end position="302"/>
    </location>
</feature>
<gene>
    <name evidence="8" type="ORF">J2S11_000099</name>
</gene>
<evidence type="ECO:0000259" key="7">
    <source>
        <dbReference type="Pfam" id="PF02687"/>
    </source>
</evidence>
<feature type="transmembrane region" description="Helical" evidence="6">
    <location>
        <begin position="62"/>
        <end position="82"/>
    </location>
</feature>
<feature type="transmembrane region" description="Helical" evidence="6">
    <location>
        <begin position="603"/>
        <end position="627"/>
    </location>
</feature>
<feature type="transmembrane region" description="Helical" evidence="6">
    <location>
        <begin position="103"/>
        <end position="131"/>
    </location>
</feature>
<dbReference type="PIRSF" id="PIRSF018968">
    <property type="entry name" value="ABC_permease_BceB"/>
    <property type="match status" value="1"/>
</dbReference>
<sequence>MTFRQFAFNNVIRSFRTYAAYFLSSAFSVMIFFTYAVFIFHPNVETGYMHELSRQGMIVAEYIIFIFSFFFVLYSMSTFIKTRKKQFGVLMIHGMTKGQLNRMIFLENMIIGTLSLGLGIAVGLIFCKLFLLLGAQALGIAEMPFYLPTKAISLTVGAFLLLFLTISFFTLFTVRTSQIIELLRGTRKPRPEPKASFLLSAFAALCLVAAYALSYTANGMTVGLLLIPVTAITIIGTYFLYSQLSVYVINRLKRNEGYHWKGTRLIWLSNLAYRMKDNARMLFLVTIISTVAITATGTLVSFHESRKAEAEFFNPYAIQYISFATDTEYEKRIQQLDQSLGNERLQYEKVDIQFLLDSVHDNRVGIMSLADYNQLAQLRSDLPHYELTEKQAILSLIYYSQVEGWGENTLPYEIAELEKSGEKLDVQALVEASVFPSGELGHILIVSEETYASLLSELETAQATVYEIEGWEETGDLTTTLFAEWTDGKGTNVKQIYSEDATITARVTMYQDMVNATSVMLYVGLFVGIIFFVSAGSFLYFRLFSDLENDKKQYQAIHRIGLTKQELKSSVTVQLLLLFLVPIALASVHASFALSALRGLLQVPIYLSAVKVIGCFLVFQLLYYALVRARYVQQLLKIAK</sequence>
<comment type="caution">
    <text evidence="8">The sequence shown here is derived from an EMBL/GenBank/DDBJ whole genome shotgun (WGS) entry which is preliminary data.</text>
</comment>
<proteinExistence type="inferred from homology"/>
<keyword evidence="5 6" id="KW-0472">Membrane</keyword>
<dbReference type="InterPro" id="IPR003838">
    <property type="entry name" value="ABC3_permease_C"/>
</dbReference>
<feature type="domain" description="ABC3 transporter permease C-terminal" evidence="7">
    <location>
        <begin position="62"/>
        <end position="178"/>
    </location>
</feature>
<dbReference type="Proteomes" id="UP001235840">
    <property type="component" value="Unassembled WGS sequence"/>
</dbReference>
<feature type="transmembrane region" description="Helical" evidence="6">
    <location>
        <begin position="519"/>
        <end position="541"/>
    </location>
</feature>
<evidence type="ECO:0000256" key="1">
    <source>
        <dbReference type="ARBA" id="ARBA00004651"/>
    </source>
</evidence>
<evidence type="ECO:0000256" key="3">
    <source>
        <dbReference type="ARBA" id="ARBA00022692"/>
    </source>
</evidence>
<reference evidence="8 9" key="1">
    <citation type="submission" date="2023-07" db="EMBL/GenBank/DDBJ databases">
        <title>Genomic Encyclopedia of Type Strains, Phase IV (KMG-IV): sequencing the most valuable type-strain genomes for metagenomic binning, comparative biology and taxonomic classification.</title>
        <authorList>
            <person name="Goeker M."/>
        </authorList>
    </citation>
    <scope>NUCLEOTIDE SEQUENCE [LARGE SCALE GENOMIC DNA]</scope>
    <source>
        <strain evidence="8 9">DSM 12751</strain>
    </source>
</reference>
<evidence type="ECO:0000256" key="5">
    <source>
        <dbReference type="ARBA" id="ARBA00023136"/>
    </source>
</evidence>
<organism evidence="8 9">
    <name type="scientific">Caldalkalibacillus horti</name>
    <dbReference type="NCBI Taxonomy" id="77523"/>
    <lineage>
        <taxon>Bacteria</taxon>
        <taxon>Bacillati</taxon>
        <taxon>Bacillota</taxon>
        <taxon>Bacilli</taxon>
        <taxon>Bacillales</taxon>
        <taxon>Bacillaceae</taxon>
        <taxon>Caldalkalibacillus</taxon>
    </lineage>
</organism>
<protein>
    <submittedName>
        <fullName evidence="8">ABC transport system permease protein</fullName>
    </submittedName>
</protein>
<comment type="subcellular location">
    <subcellularLocation>
        <location evidence="1 6">Cell membrane</location>
        <topology evidence="1 6">Multi-pass membrane protein</topology>
    </subcellularLocation>
</comment>
<dbReference type="RefSeq" id="WP_307389454.1">
    <property type="nucleotide sequence ID" value="NZ_BAAADK010000009.1"/>
</dbReference>
<keyword evidence="3 6" id="KW-0812">Transmembrane</keyword>
<name>A0ABT9VT87_9BACI</name>
<accession>A0ABT9VT87</accession>
<dbReference type="PANTHER" id="PTHR46795">
    <property type="entry name" value="ABC TRANSPORTER PERMEASE-RELATED-RELATED"/>
    <property type="match status" value="1"/>
</dbReference>
<evidence type="ECO:0000256" key="6">
    <source>
        <dbReference type="PIRNR" id="PIRNR018968"/>
    </source>
</evidence>
<feature type="transmembrane region" description="Helical" evidence="6">
    <location>
        <begin position="20"/>
        <end position="42"/>
    </location>
</feature>
<feature type="transmembrane region" description="Helical" evidence="6">
    <location>
        <begin position="575"/>
        <end position="597"/>
    </location>
</feature>
<feature type="transmembrane region" description="Helical" evidence="6">
    <location>
        <begin position="195"/>
        <end position="214"/>
    </location>
</feature>
<feature type="transmembrane region" description="Helical" evidence="6">
    <location>
        <begin position="220"/>
        <end position="241"/>
    </location>
</feature>
<keyword evidence="2 6" id="KW-1003">Cell membrane</keyword>
<dbReference type="InterPro" id="IPR027022">
    <property type="entry name" value="ABC_permease_BceB-typ"/>
</dbReference>
<keyword evidence="9" id="KW-1185">Reference proteome</keyword>
<dbReference type="Pfam" id="PF02687">
    <property type="entry name" value="FtsX"/>
    <property type="match status" value="1"/>
</dbReference>